<dbReference type="Gramene" id="KCW62556">
    <property type="protein sequence ID" value="KCW62556"/>
    <property type="gene ID" value="EUGRSUZ_G00051"/>
</dbReference>
<dbReference type="EMBL" id="KK198759">
    <property type="protein sequence ID" value="KCW62556.1"/>
    <property type="molecule type" value="Genomic_DNA"/>
</dbReference>
<reference evidence="1" key="1">
    <citation type="submission" date="2013-07" db="EMBL/GenBank/DDBJ databases">
        <title>The genome of Eucalyptus grandis.</title>
        <authorList>
            <person name="Schmutz J."/>
            <person name="Hayes R."/>
            <person name="Myburg A."/>
            <person name="Tuskan G."/>
            <person name="Grattapaglia D."/>
            <person name="Rokhsar D.S."/>
        </authorList>
    </citation>
    <scope>NUCLEOTIDE SEQUENCE</scope>
    <source>
        <tissue evidence="1">Leaf extractions</tissue>
    </source>
</reference>
<sequence>MLSFDWFMRIGREGCQWQQLRHMLEGPWQLKCGSGFGGFSSPSQSPGCFAQRKQHSMCTIFPHISLFATKESVFYPYLSSVRVRAREERESDRERQGER</sequence>
<organism evidence="1">
    <name type="scientific">Eucalyptus grandis</name>
    <name type="common">Flooded gum</name>
    <dbReference type="NCBI Taxonomy" id="71139"/>
    <lineage>
        <taxon>Eukaryota</taxon>
        <taxon>Viridiplantae</taxon>
        <taxon>Streptophyta</taxon>
        <taxon>Embryophyta</taxon>
        <taxon>Tracheophyta</taxon>
        <taxon>Spermatophyta</taxon>
        <taxon>Magnoliopsida</taxon>
        <taxon>eudicotyledons</taxon>
        <taxon>Gunneridae</taxon>
        <taxon>Pentapetalae</taxon>
        <taxon>rosids</taxon>
        <taxon>malvids</taxon>
        <taxon>Myrtales</taxon>
        <taxon>Myrtaceae</taxon>
        <taxon>Myrtoideae</taxon>
        <taxon>Eucalypteae</taxon>
        <taxon>Eucalyptus</taxon>
    </lineage>
</organism>
<dbReference type="InParanoid" id="A0A059B9J5"/>
<gene>
    <name evidence="1" type="ORF">EUGRSUZ_G00051</name>
</gene>
<proteinExistence type="predicted"/>
<dbReference type="AlphaFoldDB" id="A0A059B9J5"/>
<evidence type="ECO:0000313" key="1">
    <source>
        <dbReference type="EMBL" id="KCW62556.1"/>
    </source>
</evidence>
<name>A0A059B9J5_EUCGR</name>
<accession>A0A059B9J5</accession>
<protein>
    <submittedName>
        <fullName evidence="1">Uncharacterized protein</fullName>
    </submittedName>
</protein>